<organism evidence="1 2">
    <name type="scientific">Microthlaspi erraticum</name>
    <dbReference type="NCBI Taxonomy" id="1685480"/>
    <lineage>
        <taxon>Eukaryota</taxon>
        <taxon>Viridiplantae</taxon>
        <taxon>Streptophyta</taxon>
        <taxon>Embryophyta</taxon>
        <taxon>Tracheophyta</taxon>
        <taxon>Spermatophyta</taxon>
        <taxon>Magnoliopsida</taxon>
        <taxon>eudicotyledons</taxon>
        <taxon>Gunneridae</taxon>
        <taxon>Pentapetalae</taxon>
        <taxon>rosids</taxon>
        <taxon>malvids</taxon>
        <taxon>Brassicales</taxon>
        <taxon>Brassicaceae</taxon>
        <taxon>Coluteocarpeae</taxon>
        <taxon>Microthlaspi</taxon>
    </lineage>
</organism>
<protein>
    <submittedName>
        <fullName evidence="1">Uncharacterized protein</fullName>
    </submittedName>
</protein>
<reference evidence="1" key="1">
    <citation type="submission" date="2020-01" db="EMBL/GenBank/DDBJ databases">
        <authorList>
            <person name="Mishra B."/>
        </authorList>
    </citation>
    <scope>NUCLEOTIDE SEQUENCE [LARGE SCALE GENOMIC DNA]</scope>
</reference>
<evidence type="ECO:0000313" key="2">
    <source>
        <dbReference type="Proteomes" id="UP000467841"/>
    </source>
</evidence>
<keyword evidence="2" id="KW-1185">Reference proteome</keyword>
<evidence type="ECO:0000313" key="1">
    <source>
        <dbReference type="EMBL" id="CAA7054245.1"/>
    </source>
</evidence>
<comment type="caution">
    <text evidence="1">The sequence shown here is derived from an EMBL/GenBank/DDBJ whole genome shotgun (WGS) entry which is preliminary data.</text>
</comment>
<proteinExistence type="predicted"/>
<name>A0A6D2KM96_9BRAS</name>
<dbReference type="AlphaFoldDB" id="A0A6D2KM96"/>
<dbReference type="Proteomes" id="UP000467841">
    <property type="component" value="Unassembled WGS sequence"/>
</dbReference>
<sequence length="143" mass="15955">MESSLSRRPPMIMLTCRFGGGGRSSWSSRFLFSGGASGFPGIFLRAGLSSALLLTVQIWWSRREAFSLGSIAVHRRDFSSMVHADKVADEVCSFQWRGQFSVEFAESFGVVIISERSGVLWHRDRCCVLLLGLVVGCRKRCEE</sequence>
<gene>
    <name evidence="1" type="ORF">MERR_LOCUS41481</name>
</gene>
<dbReference type="EMBL" id="CACVBM020001566">
    <property type="protein sequence ID" value="CAA7054245.1"/>
    <property type="molecule type" value="Genomic_DNA"/>
</dbReference>
<accession>A0A6D2KM96</accession>